<sequence>MVDIDEVMCDEVAQIGAGTTAIGVGSAVGSAIPVVAEAITSVVTVNGMVHGGAMLGSAALGVGAAPILVIGGGVLLIGAGFVRAMMK</sequence>
<name>A0A450WRA2_9GAMM</name>
<protein>
    <submittedName>
        <fullName evidence="2">Uncharacterized protein</fullName>
    </submittedName>
</protein>
<accession>A0A450WRA2</accession>
<keyword evidence="1" id="KW-0472">Membrane</keyword>
<organism evidence="2">
    <name type="scientific">Candidatus Kentrum sp. LFY</name>
    <dbReference type="NCBI Taxonomy" id="2126342"/>
    <lineage>
        <taxon>Bacteria</taxon>
        <taxon>Pseudomonadati</taxon>
        <taxon>Pseudomonadota</taxon>
        <taxon>Gammaproteobacteria</taxon>
        <taxon>Candidatus Kentrum</taxon>
    </lineage>
</organism>
<proteinExistence type="predicted"/>
<evidence type="ECO:0000256" key="1">
    <source>
        <dbReference type="SAM" id="Phobius"/>
    </source>
</evidence>
<evidence type="ECO:0000313" key="2">
    <source>
        <dbReference type="EMBL" id="VFK19586.1"/>
    </source>
</evidence>
<gene>
    <name evidence="2" type="ORF">BECKLFY1418C_GA0070996_10604</name>
</gene>
<dbReference type="AlphaFoldDB" id="A0A450WRA2"/>
<reference evidence="2" key="1">
    <citation type="submission" date="2019-02" db="EMBL/GenBank/DDBJ databases">
        <authorList>
            <person name="Gruber-Vodicka R. H."/>
            <person name="Seah K. B. B."/>
        </authorList>
    </citation>
    <scope>NUCLEOTIDE SEQUENCE</scope>
    <source>
        <strain evidence="2">BECK_BY7</strain>
    </source>
</reference>
<feature type="transmembrane region" description="Helical" evidence="1">
    <location>
        <begin position="58"/>
        <end position="82"/>
    </location>
</feature>
<keyword evidence="1" id="KW-1133">Transmembrane helix</keyword>
<dbReference type="EMBL" id="CAADFN010000060">
    <property type="protein sequence ID" value="VFK19586.1"/>
    <property type="molecule type" value="Genomic_DNA"/>
</dbReference>
<keyword evidence="1" id="KW-0812">Transmembrane</keyword>